<comment type="caution">
    <text evidence="2">The sequence shown here is derived from an EMBL/GenBank/DDBJ whole genome shotgun (WGS) entry which is preliminary data.</text>
</comment>
<keyword evidence="1" id="KW-0732">Signal</keyword>
<dbReference type="AlphaFoldDB" id="K6GA35"/>
<proteinExistence type="predicted"/>
<dbReference type="Proteomes" id="UP000006272">
    <property type="component" value="Unassembled WGS sequence"/>
</dbReference>
<evidence type="ECO:0000256" key="1">
    <source>
        <dbReference type="SAM" id="SignalP"/>
    </source>
</evidence>
<accession>K6GA35</accession>
<reference evidence="2 3" key="1">
    <citation type="submission" date="2012-07" db="EMBL/GenBank/DDBJ databases">
        <title>Draft genome sequence of Desulfovibrio magneticus str. Maddingley MBC34 obtained from a metagenomic sequence of a methanogenic enrichment isolated from coal-seam formation water in Victoria, Australia.</title>
        <authorList>
            <person name="Greenfield P."/>
            <person name="Hendry P."/>
            <person name="Li D."/>
            <person name="Rosewarne C.P."/>
            <person name="Tran-Dinh N."/>
            <person name="Elbourne L.D.H."/>
            <person name="Paulsen I.T."/>
            <person name="Midgley D.J."/>
        </authorList>
    </citation>
    <scope>NUCLEOTIDE SEQUENCE [LARGE SCALE GENOMIC DNA]</scope>
    <source>
        <strain evidence="3">Maddingley MBC34</strain>
    </source>
</reference>
<evidence type="ECO:0000313" key="3">
    <source>
        <dbReference type="Proteomes" id="UP000006272"/>
    </source>
</evidence>
<organism evidence="2 3">
    <name type="scientific">Solidesulfovibrio magneticus str. Maddingley MBC34</name>
    <dbReference type="NCBI Taxonomy" id="1206767"/>
    <lineage>
        <taxon>Bacteria</taxon>
        <taxon>Pseudomonadati</taxon>
        <taxon>Thermodesulfobacteriota</taxon>
        <taxon>Desulfovibrionia</taxon>
        <taxon>Desulfovibrionales</taxon>
        <taxon>Desulfovibrionaceae</taxon>
        <taxon>Solidesulfovibrio</taxon>
    </lineage>
</organism>
<name>K6GA35_9BACT</name>
<evidence type="ECO:0000313" key="2">
    <source>
        <dbReference type="EMBL" id="EKO37954.1"/>
    </source>
</evidence>
<feature type="non-terminal residue" evidence="2">
    <location>
        <position position="76"/>
    </location>
</feature>
<sequence length="76" mass="7072">MPHCRTILAAVLAALALTALAASAQAGPASLPAKALLLGDTGQPAPAPTKAGPASGLLLLSAADAPAQADAPAAPA</sequence>
<protein>
    <submittedName>
        <fullName evidence="2">Uncharacterized protein</fullName>
    </submittedName>
</protein>
<feature type="signal peptide" evidence="1">
    <location>
        <begin position="1"/>
        <end position="21"/>
    </location>
</feature>
<gene>
    <name evidence="2" type="ORF">B193_3354</name>
</gene>
<dbReference type="EMBL" id="ALAO01000316">
    <property type="protein sequence ID" value="EKO37954.1"/>
    <property type="molecule type" value="Genomic_DNA"/>
</dbReference>
<feature type="chain" id="PRO_5003891226" evidence="1">
    <location>
        <begin position="22"/>
        <end position="76"/>
    </location>
</feature>